<dbReference type="Gene3D" id="2.60.40.10">
    <property type="entry name" value="Immunoglobulins"/>
    <property type="match status" value="1"/>
</dbReference>
<dbReference type="InterPro" id="IPR003961">
    <property type="entry name" value="FN3_dom"/>
</dbReference>
<evidence type="ECO:0000256" key="5">
    <source>
        <dbReference type="ARBA" id="ARBA00022989"/>
    </source>
</evidence>
<organism evidence="10 11">
    <name type="scientific">Caerostris extrusa</name>
    <name type="common">Bark spider</name>
    <name type="synonym">Caerostris bankana</name>
    <dbReference type="NCBI Taxonomy" id="172846"/>
    <lineage>
        <taxon>Eukaryota</taxon>
        <taxon>Metazoa</taxon>
        <taxon>Ecdysozoa</taxon>
        <taxon>Arthropoda</taxon>
        <taxon>Chelicerata</taxon>
        <taxon>Arachnida</taxon>
        <taxon>Araneae</taxon>
        <taxon>Araneomorphae</taxon>
        <taxon>Entelegynae</taxon>
        <taxon>Araneoidea</taxon>
        <taxon>Araneidae</taxon>
        <taxon>Caerostris</taxon>
    </lineage>
</organism>
<dbReference type="AlphaFoldDB" id="A0AAV4PSU5"/>
<dbReference type="Proteomes" id="UP001054945">
    <property type="component" value="Unassembled WGS sequence"/>
</dbReference>
<dbReference type="InterPro" id="IPR036116">
    <property type="entry name" value="FN3_sf"/>
</dbReference>
<accession>A0AAV4PSU5</accession>
<dbReference type="SUPFAM" id="SSF49265">
    <property type="entry name" value="Fibronectin type III"/>
    <property type="match status" value="1"/>
</dbReference>
<evidence type="ECO:0000256" key="8">
    <source>
        <dbReference type="ARBA" id="ARBA00023319"/>
    </source>
</evidence>
<comment type="subcellular location">
    <subcellularLocation>
        <location evidence="1">Membrane</location>
        <topology evidence="1">Single-pass membrane protein</topology>
    </subcellularLocation>
</comment>
<dbReference type="InterPro" id="IPR056754">
    <property type="entry name" value="DSCAM/DSCAML_C"/>
</dbReference>
<feature type="domain" description="Fibronectin type-III" evidence="9">
    <location>
        <begin position="21"/>
        <end position="112"/>
    </location>
</feature>
<dbReference type="PROSITE" id="PS50853">
    <property type="entry name" value="FN3"/>
    <property type="match status" value="1"/>
</dbReference>
<keyword evidence="8" id="KW-0393">Immunoglobulin domain</keyword>
<evidence type="ECO:0000256" key="7">
    <source>
        <dbReference type="ARBA" id="ARBA00023157"/>
    </source>
</evidence>
<keyword evidence="7" id="KW-1015">Disulfide bond</keyword>
<reference evidence="10 11" key="1">
    <citation type="submission" date="2021-06" db="EMBL/GenBank/DDBJ databases">
        <title>Caerostris extrusa draft genome.</title>
        <authorList>
            <person name="Kono N."/>
            <person name="Arakawa K."/>
        </authorList>
    </citation>
    <scope>NUCLEOTIDE SEQUENCE [LARGE SCALE GENOMIC DNA]</scope>
</reference>
<evidence type="ECO:0000259" key="9">
    <source>
        <dbReference type="PROSITE" id="PS50853"/>
    </source>
</evidence>
<keyword evidence="3" id="KW-0732">Signal</keyword>
<proteinExistence type="predicted"/>
<dbReference type="Pfam" id="PF25059">
    <property type="entry name" value="FN3_DSCAM-DSCAML_C"/>
    <property type="match status" value="1"/>
</dbReference>
<evidence type="ECO:0000256" key="2">
    <source>
        <dbReference type="ARBA" id="ARBA00022692"/>
    </source>
</evidence>
<sequence length="182" mass="20712">MSRINKEYCIKLCLHSSAPIAASEQSFITRNATTFILRLSAWKSGGCPILFFVIQYKQQRQLDWNVLSPRIEPEEEYAKITNLTPSTWYSILVTAHNNAGPTEVEYVTSTLTLLGGTIEPEIVGEKEQLRKYKKSFNYCASELCCNCSRCCISSSVLPCLQEKRYKAFLIITKVKVLLDLRI</sequence>
<gene>
    <name evidence="10" type="primary">DSCAM_0</name>
    <name evidence="10" type="ORF">CEXT_711181</name>
</gene>
<keyword evidence="11" id="KW-1185">Reference proteome</keyword>
<keyword evidence="6" id="KW-0472">Membrane</keyword>
<dbReference type="GO" id="GO:0007155">
    <property type="term" value="P:cell adhesion"/>
    <property type="evidence" value="ECO:0007669"/>
    <property type="project" value="UniProtKB-KW"/>
</dbReference>
<dbReference type="CDD" id="cd00063">
    <property type="entry name" value="FN3"/>
    <property type="match status" value="1"/>
</dbReference>
<evidence type="ECO:0000313" key="10">
    <source>
        <dbReference type="EMBL" id="GIX99228.1"/>
    </source>
</evidence>
<name>A0AAV4PSU5_CAEEX</name>
<evidence type="ECO:0000256" key="4">
    <source>
        <dbReference type="ARBA" id="ARBA00022889"/>
    </source>
</evidence>
<comment type="caution">
    <text evidence="10">The sequence shown here is derived from an EMBL/GenBank/DDBJ whole genome shotgun (WGS) entry which is preliminary data.</text>
</comment>
<evidence type="ECO:0000256" key="1">
    <source>
        <dbReference type="ARBA" id="ARBA00004167"/>
    </source>
</evidence>
<dbReference type="GO" id="GO:0016020">
    <property type="term" value="C:membrane"/>
    <property type="evidence" value="ECO:0007669"/>
    <property type="project" value="UniProtKB-SubCell"/>
</dbReference>
<evidence type="ECO:0000256" key="3">
    <source>
        <dbReference type="ARBA" id="ARBA00022729"/>
    </source>
</evidence>
<keyword evidence="4" id="KW-0130">Cell adhesion</keyword>
<dbReference type="InterPro" id="IPR013783">
    <property type="entry name" value="Ig-like_fold"/>
</dbReference>
<protein>
    <submittedName>
        <fullName evidence="10">Down syndrome cell adhesion molecule</fullName>
    </submittedName>
</protein>
<keyword evidence="5" id="KW-1133">Transmembrane helix</keyword>
<keyword evidence="2" id="KW-0812">Transmembrane</keyword>
<dbReference type="EMBL" id="BPLR01005019">
    <property type="protein sequence ID" value="GIX99228.1"/>
    <property type="molecule type" value="Genomic_DNA"/>
</dbReference>
<evidence type="ECO:0000313" key="11">
    <source>
        <dbReference type="Proteomes" id="UP001054945"/>
    </source>
</evidence>
<evidence type="ECO:0000256" key="6">
    <source>
        <dbReference type="ARBA" id="ARBA00023136"/>
    </source>
</evidence>